<dbReference type="SUPFAM" id="SSF46689">
    <property type="entry name" value="Homeodomain-like"/>
    <property type="match status" value="2"/>
</dbReference>
<feature type="domain" description="HTH araC/xylS-type" evidence="3">
    <location>
        <begin position="214"/>
        <end position="312"/>
    </location>
</feature>
<dbReference type="SMART" id="SM00342">
    <property type="entry name" value="HTH_ARAC"/>
    <property type="match status" value="1"/>
</dbReference>
<comment type="caution">
    <text evidence="4">The sequence shown here is derived from an EMBL/GenBank/DDBJ whole genome shotgun (WGS) entry which is preliminary data.</text>
</comment>
<organism evidence="4 5">
    <name type="scientific">Parahaliea aestuarii</name>
    <dbReference type="NCBI Taxonomy" id="1852021"/>
    <lineage>
        <taxon>Bacteria</taxon>
        <taxon>Pseudomonadati</taxon>
        <taxon>Pseudomonadota</taxon>
        <taxon>Gammaproteobacteria</taxon>
        <taxon>Cellvibrionales</taxon>
        <taxon>Halieaceae</taxon>
        <taxon>Parahaliea</taxon>
    </lineage>
</organism>
<evidence type="ECO:0000313" key="4">
    <source>
        <dbReference type="EMBL" id="TXS94670.1"/>
    </source>
</evidence>
<keyword evidence="1" id="KW-0805">Transcription regulation</keyword>
<keyword evidence="2" id="KW-0804">Transcription</keyword>
<evidence type="ECO:0000313" key="5">
    <source>
        <dbReference type="Proteomes" id="UP000321933"/>
    </source>
</evidence>
<dbReference type="InterPro" id="IPR009057">
    <property type="entry name" value="Homeodomain-like_sf"/>
</dbReference>
<sequence length="321" mass="35340">MPANATAKPLSSTETQLEILRMQLAQKLMRWLPIEGMVESEIDGVTLVRGDGCSGCIGTLYEPSLAFMIQGAKSVQLGDREIRYGPLSYLVTSVHLPVIGQVIEAAPDQPYLGIKLKLDPQEVTDLLLAMGDLAPDPGRAGDCPDAACGMCQAQMDEPLLQALSRLASLLDSPADIPVLAPLARRELLYRALLGELGPRMRRFIMSDSQAARVSRVIATLKDRYSEPLRISDLASQANMSESSLFHSFKQITRMTPLQYQKKLRLHEARRLMVSEGLEAASASYRVGYESPSHFSREYSRLFGAPPKADVSRLRGEERLPA</sequence>
<dbReference type="Pfam" id="PF12833">
    <property type="entry name" value="HTH_18"/>
    <property type="match status" value="1"/>
</dbReference>
<accession>A0A5C9A4L9</accession>
<dbReference type="EMBL" id="VRYZ01000001">
    <property type="protein sequence ID" value="TXS94670.1"/>
    <property type="molecule type" value="Genomic_DNA"/>
</dbReference>
<dbReference type="Gene3D" id="1.10.10.60">
    <property type="entry name" value="Homeodomain-like"/>
    <property type="match status" value="1"/>
</dbReference>
<dbReference type="Proteomes" id="UP000321933">
    <property type="component" value="Unassembled WGS sequence"/>
</dbReference>
<dbReference type="InterPro" id="IPR009594">
    <property type="entry name" value="Tscrpt_reg_HTH_AraC_N"/>
</dbReference>
<dbReference type="GO" id="GO:0003700">
    <property type="term" value="F:DNA-binding transcription factor activity"/>
    <property type="evidence" value="ECO:0007669"/>
    <property type="project" value="InterPro"/>
</dbReference>
<gene>
    <name evidence="4" type="ORF">FVW59_01800</name>
</gene>
<dbReference type="GO" id="GO:0043565">
    <property type="term" value="F:sequence-specific DNA binding"/>
    <property type="evidence" value="ECO:0007669"/>
    <property type="project" value="InterPro"/>
</dbReference>
<dbReference type="PROSITE" id="PS01124">
    <property type="entry name" value="HTH_ARAC_FAMILY_2"/>
    <property type="match status" value="1"/>
</dbReference>
<name>A0A5C9A4L9_9GAMM</name>
<dbReference type="PANTHER" id="PTHR43436:SF1">
    <property type="entry name" value="TRANSCRIPTIONAL REGULATORY PROTEIN"/>
    <property type="match status" value="1"/>
</dbReference>
<proteinExistence type="predicted"/>
<dbReference type="OrthoDB" id="34150at2"/>
<dbReference type="PANTHER" id="PTHR43436">
    <property type="entry name" value="ARAC-FAMILY TRANSCRIPTIONAL REGULATOR"/>
    <property type="match status" value="1"/>
</dbReference>
<dbReference type="Pfam" id="PF06719">
    <property type="entry name" value="AraC_N"/>
    <property type="match status" value="1"/>
</dbReference>
<dbReference type="AlphaFoldDB" id="A0A5C9A4L9"/>
<protein>
    <submittedName>
        <fullName evidence="4">AraC family transcriptional regulator</fullName>
    </submittedName>
</protein>
<reference evidence="4 5" key="1">
    <citation type="submission" date="2019-08" db="EMBL/GenBank/DDBJ databases">
        <title>Parahaliea maris sp. nov., isolated from the surface seawater.</title>
        <authorList>
            <person name="Liu Y."/>
        </authorList>
    </citation>
    <scope>NUCLEOTIDE SEQUENCE [LARGE SCALE GENOMIC DNA]</scope>
    <source>
        <strain evidence="4 5">S2-26</strain>
    </source>
</reference>
<evidence type="ECO:0000256" key="2">
    <source>
        <dbReference type="ARBA" id="ARBA00023163"/>
    </source>
</evidence>
<keyword evidence="5" id="KW-1185">Reference proteome</keyword>
<dbReference type="InterPro" id="IPR018060">
    <property type="entry name" value="HTH_AraC"/>
</dbReference>
<evidence type="ECO:0000259" key="3">
    <source>
        <dbReference type="PROSITE" id="PS01124"/>
    </source>
</evidence>
<evidence type="ECO:0000256" key="1">
    <source>
        <dbReference type="ARBA" id="ARBA00023015"/>
    </source>
</evidence>